<dbReference type="InterPro" id="IPR050261">
    <property type="entry name" value="FrsA_esterase"/>
</dbReference>
<proteinExistence type="predicted"/>
<keyword evidence="4" id="KW-1185">Reference proteome</keyword>
<evidence type="ECO:0000256" key="2">
    <source>
        <dbReference type="SAM" id="SignalP"/>
    </source>
</evidence>
<dbReference type="Gene3D" id="3.40.50.1820">
    <property type="entry name" value="alpha/beta hydrolase"/>
    <property type="match status" value="1"/>
</dbReference>
<dbReference type="InterPro" id="IPR016986">
    <property type="entry name" value="UCP031982_abhydr"/>
</dbReference>
<dbReference type="SUPFAM" id="SSF53474">
    <property type="entry name" value="alpha/beta-Hydrolases"/>
    <property type="match status" value="1"/>
</dbReference>
<dbReference type="PANTHER" id="PTHR22946">
    <property type="entry name" value="DIENELACTONE HYDROLASE DOMAIN-CONTAINING PROTEIN-RELATED"/>
    <property type="match status" value="1"/>
</dbReference>
<evidence type="ECO:0000313" key="4">
    <source>
        <dbReference type="Proteomes" id="UP000030960"/>
    </source>
</evidence>
<dbReference type="OrthoDB" id="9814760at2"/>
<dbReference type="PIRSF" id="PIRSF031982">
    <property type="entry name" value="UCP031982_abhydr"/>
    <property type="match status" value="1"/>
</dbReference>
<feature type="chain" id="PRO_5002098062" evidence="2">
    <location>
        <begin position="31"/>
        <end position="357"/>
    </location>
</feature>
<reference evidence="3 4" key="1">
    <citation type="submission" date="2014-10" db="EMBL/GenBank/DDBJ databases">
        <title>Genome sequence of Ponticoccus sp. strain UMTAT08 isolated from clonal culture of toxic dinoflagellate Alexandrium tamiyavanichii.</title>
        <authorList>
            <person name="Gan H.Y."/>
            <person name="Muhd D.-D."/>
            <person name="Mohd Noor M.E."/>
            <person name="Yeong Y.S."/>
            <person name="Usup G."/>
        </authorList>
    </citation>
    <scope>NUCLEOTIDE SEQUENCE [LARGE SCALE GENOMIC DNA]</scope>
    <source>
        <strain evidence="3 4">UMTAT08</strain>
    </source>
</reference>
<protein>
    <submittedName>
        <fullName evidence="3">Putative dienelactone hydrolase</fullName>
    </submittedName>
</protein>
<dbReference type="EMBL" id="JSUQ01000001">
    <property type="protein sequence ID" value="KHQ54993.1"/>
    <property type="molecule type" value="Genomic_DNA"/>
</dbReference>
<dbReference type="AlphaFoldDB" id="A0A0B3S7R3"/>
<feature type="signal peptide" evidence="2">
    <location>
        <begin position="1"/>
        <end position="30"/>
    </location>
</feature>
<name>A0A0B3S7R3_9RHOB</name>
<keyword evidence="1 3" id="KW-0378">Hydrolase</keyword>
<accession>A0A0B3S7R3</accession>
<dbReference type="Pfam" id="PF03403">
    <property type="entry name" value="PAF-AH_p_II"/>
    <property type="match status" value="1"/>
</dbReference>
<evidence type="ECO:0000256" key="1">
    <source>
        <dbReference type="ARBA" id="ARBA00022801"/>
    </source>
</evidence>
<dbReference type="STRING" id="561184.SAMN05216376_10328"/>
<evidence type="ECO:0000313" key="3">
    <source>
        <dbReference type="EMBL" id="KHQ54993.1"/>
    </source>
</evidence>
<dbReference type="Proteomes" id="UP000030960">
    <property type="component" value="Unassembled WGS sequence"/>
</dbReference>
<dbReference type="GO" id="GO:0052689">
    <property type="term" value="F:carboxylic ester hydrolase activity"/>
    <property type="evidence" value="ECO:0007669"/>
    <property type="project" value="UniProtKB-ARBA"/>
</dbReference>
<organism evidence="3 4">
    <name type="scientific">Mameliella alba</name>
    <dbReference type="NCBI Taxonomy" id="561184"/>
    <lineage>
        <taxon>Bacteria</taxon>
        <taxon>Pseudomonadati</taxon>
        <taxon>Pseudomonadota</taxon>
        <taxon>Alphaproteobacteria</taxon>
        <taxon>Rhodobacterales</taxon>
        <taxon>Roseobacteraceae</taxon>
        <taxon>Mameliella</taxon>
    </lineage>
</organism>
<gene>
    <name evidence="3" type="ORF">OA50_00027</name>
</gene>
<dbReference type="RefSeq" id="WP_052244226.1">
    <property type="nucleotide sequence ID" value="NZ_JSUQ01000001.1"/>
</dbReference>
<keyword evidence="2" id="KW-0732">Signal</keyword>
<comment type="caution">
    <text evidence="3">The sequence shown here is derived from an EMBL/GenBank/DDBJ whole genome shotgun (WGS) entry which is preliminary data.</text>
</comment>
<sequence>MSFSFPTGRTCAALTAAVTLTFATAGAAFAGDHAAGVRTLSVPSAERGTELDVTVWYPAASGGTPVTLGENIFFQGTAAMQDAPVAPGQHPVIVLSHGAGLGGRPSAASWLATPLAEAGYIVAAPTHPGNTGPDRSAEQTMKLWQRPADLSRALDALEMAPDLTAHADPDRVGALGLSMGGNSALGLAGARIDPDLLAGYCDDADRNPSLCSWVRMSGVDLHAMDMTVAGRDNSDDRIGFVMAIDPAPADVFAAESLAEVTMPVALVNLGQEAGIPATIRAAPLAQGIPGADYTVIEGATHAAMFPECKPKAAEIAREEGIEDPICPDGTGRPRADLHAQMIDMVASAFAEAFDTAE</sequence>
<dbReference type="PATRIC" id="fig|1515334.3.peg.26"/>
<dbReference type="InterPro" id="IPR029058">
    <property type="entry name" value="AB_hydrolase_fold"/>
</dbReference>
<dbReference type="PANTHER" id="PTHR22946:SF9">
    <property type="entry name" value="POLYKETIDE TRANSFERASE AF380"/>
    <property type="match status" value="1"/>
</dbReference>